<feature type="non-terminal residue" evidence="4">
    <location>
        <position position="643"/>
    </location>
</feature>
<dbReference type="Proteomes" id="UP000649617">
    <property type="component" value="Unassembled WGS sequence"/>
</dbReference>
<dbReference type="GO" id="GO:0007018">
    <property type="term" value="P:microtubule-based movement"/>
    <property type="evidence" value="ECO:0007669"/>
    <property type="project" value="InterPro"/>
</dbReference>
<dbReference type="AlphaFoldDB" id="A0A812M779"/>
<dbReference type="FunFam" id="1.20.58.1120:FF:000001">
    <property type="entry name" value="dynein heavy chain 2, axonemal"/>
    <property type="match status" value="1"/>
</dbReference>
<reference evidence="4" key="1">
    <citation type="submission" date="2021-02" db="EMBL/GenBank/DDBJ databases">
        <authorList>
            <person name="Dougan E. K."/>
            <person name="Rhodes N."/>
            <person name="Thang M."/>
            <person name="Chan C."/>
        </authorList>
    </citation>
    <scope>NUCLEOTIDE SEQUENCE</scope>
</reference>
<dbReference type="Pfam" id="PF01593">
    <property type="entry name" value="Amino_oxidase"/>
    <property type="match status" value="1"/>
</dbReference>
<name>A0A812M779_SYMPI</name>
<evidence type="ECO:0000259" key="3">
    <source>
        <dbReference type="Pfam" id="PF12774"/>
    </source>
</evidence>
<dbReference type="PANTHER" id="PTHR45703">
    <property type="entry name" value="DYNEIN HEAVY CHAIN"/>
    <property type="match status" value="1"/>
</dbReference>
<dbReference type="PANTHER" id="PTHR45703:SF1">
    <property type="entry name" value="DYNEINS HEAVY CHAIN"/>
    <property type="match status" value="1"/>
</dbReference>
<evidence type="ECO:0000313" key="4">
    <source>
        <dbReference type="EMBL" id="CAE7253398.1"/>
    </source>
</evidence>
<evidence type="ECO:0000256" key="1">
    <source>
        <dbReference type="ARBA" id="ARBA00008887"/>
    </source>
</evidence>
<dbReference type="FunFam" id="3.40.50.300:FF:000063">
    <property type="entry name" value="dynein heavy chain 6, axonemal"/>
    <property type="match status" value="1"/>
</dbReference>
<dbReference type="SUPFAM" id="SSF52540">
    <property type="entry name" value="P-loop containing nucleoside triphosphate hydrolases"/>
    <property type="match status" value="1"/>
</dbReference>
<proteinExistence type="inferred from homology"/>
<dbReference type="InterPro" id="IPR002937">
    <property type="entry name" value="Amino_oxidase"/>
</dbReference>
<gene>
    <name evidence="4" type="primary">Dnah12</name>
    <name evidence="4" type="ORF">SPIL2461_LOCUS4977</name>
</gene>
<keyword evidence="5" id="KW-1185">Reference proteome</keyword>
<dbReference type="GO" id="GO:0051959">
    <property type="term" value="F:dynein light intermediate chain binding"/>
    <property type="evidence" value="ECO:0007669"/>
    <property type="project" value="InterPro"/>
</dbReference>
<dbReference type="GO" id="GO:0045505">
    <property type="term" value="F:dynein intermediate chain binding"/>
    <property type="evidence" value="ECO:0007669"/>
    <property type="project" value="InterPro"/>
</dbReference>
<dbReference type="Gene3D" id="3.50.50.60">
    <property type="entry name" value="FAD/NAD(P)-binding domain"/>
    <property type="match status" value="1"/>
</dbReference>
<dbReference type="Pfam" id="PF12774">
    <property type="entry name" value="AAA_6"/>
    <property type="match status" value="1"/>
</dbReference>
<accession>A0A812M779</accession>
<feature type="domain" description="Dynein heavy chain hydrolytic ATP-binding dynein motor region" evidence="3">
    <location>
        <begin position="454"/>
        <end position="601"/>
    </location>
</feature>
<evidence type="ECO:0000259" key="2">
    <source>
        <dbReference type="Pfam" id="PF01593"/>
    </source>
</evidence>
<dbReference type="SUPFAM" id="SSF51905">
    <property type="entry name" value="FAD/NAD(P)-binding domain"/>
    <property type="match status" value="1"/>
</dbReference>
<dbReference type="Gene3D" id="3.40.50.300">
    <property type="entry name" value="P-loop containing nucleotide triphosphate hydrolases"/>
    <property type="match status" value="1"/>
</dbReference>
<protein>
    <submittedName>
        <fullName evidence="4">Dnah12 protein</fullName>
    </submittedName>
</protein>
<feature type="domain" description="Amine oxidase" evidence="2">
    <location>
        <begin position="25"/>
        <end position="284"/>
    </location>
</feature>
<dbReference type="InterPro" id="IPR036188">
    <property type="entry name" value="FAD/NAD-bd_sf"/>
</dbReference>
<comment type="similarity">
    <text evidence="1">Belongs to the dynein heavy chain family.</text>
</comment>
<dbReference type="GO" id="GO:0016491">
    <property type="term" value="F:oxidoreductase activity"/>
    <property type="evidence" value="ECO:0007669"/>
    <property type="project" value="InterPro"/>
</dbReference>
<evidence type="ECO:0000313" key="5">
    <source>
        <dbReference type="Proteomes" id="UP000649617"/>
    </source>
</evidence>
<dbReference type="GO" id="GO:0005524">
    <property type="term" value="F:ATP binding"/>
    <property type="evidence" value="ECO:0007669"/>
    <property type="project" value="InterPro"/>
</dbReference>
<organism evidence="4 5">
    <name type="scientific">Symbiodinium pilosum</name>
    <name type="common">Dinoflagellate</name>
    <dbReference type="NCBI Taxonomy" id="2952"/>
    <lineage>
        <taxon>Eukaryota</taxon>
        <taxon>Sar</taxon>
        <taxon>Alveolata</taxon>
        <taxon>Dinophyceae</taxon>
        <taxon>Suessiales</taxon>
        <taxon>Symbiodiniaceae</taxon>
        <taxon>Symbiodinium</taxon>
    </lineage>
</organism>
<dbReference type="OrthoDB" id="424310at2759"/>
<dbReference type="InterPro" id="IPR035699">
    <property type="entry name" value="AAA_6"/>
</dbReference>
<sequence>WPPAATAIDQAVEFWVVDFEYGESPRRVSVKHNVHEECTWEDFGEETYFVDDPRGFATIAPAVPGGAQVHLSTIVERVVQAPDHAEAICRDGRRICARAVLCTVSIGVLNAADIAFEPPLPRRMTAALSSMTMCNYTKVFVKFGGSLWDDTVRYAVRAGPPRGRYVVWQPLEADLAVVTITGDEGRRAEQLPKEELKRELAVVLAEMHVDPPAILEVEVTRWSSDPFFRGSYSFLPTNSMAGDSWEVVNARHDRLFLAGEGLHPRWSGYLQGALASGQEKAQEVELFLRSDTFNTAECDEKCLSAKVVAAIWCVTDRDDMGGTKWVLEWPGQVVICIDNVYWTQEVAAAIEAGKLDAYYKKSVEQLSGLVNLVRGDLSKLSRQTLGALVTIDVHNRDVVLSLKDAKISSSKEFDWIAQLRYYWRQKGSITLKDTGKPSTVDKCEVSIINATLYYGFEYLGNSDRLVITPLTDRCYRTLMGAFHLYYGGGPEGPAGTGKTESTKDLAKAVAVQCVVFNCSDGLDYIAMGKFFKGIASSGAWCCFDEFNRINLEVLSVVSQQVQTIQFAIRDKRETFWFEEMEIRLVPSCAVNITMNPGFSERVRAVMLTVKVSTRKLISVAVLMMWQRMKLCLLLRHYDGDHSS</sequence>
<dbReference type="InterPro" id="IPR026983">
    <property type="entry name" value="DHC"/>
</dbReference>
<dbReference type="Gene3D" id="1.20.58.1120">
    <property type="match status" value="1"/>
</dbReference>
<comment type="caution">
    <text evidence="4">The sequence shown here is derived from an EMBL/GenBank/DDBJ whole genome shotgun (WGS) entry which is preliminary data.</text>
</comment>
<dbReference type="GO" id="GO:0030286">
    <property type="term" value="C:dynein complex"/>
    <property type="evidence" value="ECO:0007669"/>
    <property type="project" value="InterPro"/>
</dbReference>
<dbReference type="InterPro" id="IPR027417">
    <property type="entry name" value="P-loop_NTPase"/>
</dbReference>
<dbReference type="EMBL" id="CAJNIZ010006890">
    <property type="protein sequence ID" value="CAE7253398.1"/>
    <property type="molecule type" value="Genomic_DNA"/>
</dbReference>
<dbReference type="SUPFAM" id="SSF54373">
    <property type="entry name" value="FAD-linked reductases, C-terminal domain"/>
    <property type="match status" value="1"/>
</dbReference>